<dbReference type="EMBL" id="JANTQA010000036">
    <property type="protein sequence ID" value="KAJ3436602.1"/>
    <property type="molecule type" value="Genomic_DNA"/>
</dbReference>
<feature type="transmembrane region" description="Helical" evidence="2">
    <location>
        <begin position="514"/>
        <end position="536"/>
    </location>
</feature>
<dbReference type="InterPro" id="IPR029058">
    <property type="entry name" value="AB_hydrolase_fold"/>
</dbReference>
<protein>
    <submittedName>
        <fullName evidence="4">Remodeling and spacing factor</fullName>
    </submittedName>
</protein>
<feature type="transmembrane region" description="Helical" evidence="2">
    <location>
        <begin position="573"/>
        <end position="591"/>
    </location>
</feature>
<evidence type="ECO:0000313" key="5">
    <source>
        <dbReference type="Proteomes" id="UP001146793"/>
    </source>
</evidence>
<gene>
    <name evidence="4" type="ORF">M0812_18661</name>
</gene>
<keyword evidence="2" id="KW-0472">Membrane</keyword>
<feature type="compositionally biased region" description="Low complexity" evidence="1">
    <location>
        <begin position="155"/>
        <end position="167"/>
    </location>
</feature>
<feature type="transmembrane region" description="Helical" evidence="2">
    <location>
        <begin position="412"/>
        <end position="436"/>
    </location>
</feature>
<dbReference type="Gene3D" id="3.40.50.1820">
    <property type="entry name" value="alpha/beta hydrolase"/>
    <property type="match status" value="1"/>
</dbReference>
<sequence>MKENLKYSKSDIFLFVINILFGAVIVVFGYTIVFQNFVYYTFSYYHLSTIPKEPRNNTINLIPSQLLELLGSFWFFGVTVGYFRDLLNLRNLQGRTNGRWSGLTGLEENYQTILNKIKSVSQSNSQFQVLLENENFSSSSCLQDNYMNSNQTFKSGSSKNSSIQSTSEEFVGTKRKFSEKETEEEKNKEEKVEEEEEKESEKEKEEEEKEEEEEEEEEFQPLLLNTNKQKDFQNQDHQLRTMNRIIRILLSKLFQNSKYVNNKILPKRDLYNHYFCFVCYVASFVICSIATLITKTGIVGLWRVWFNLTIIPHLFGLFLFVIIEYYFTISKLLIGSGIIQVNFQKTSFQKKNKNKNKNKFFKKNFGFIEILQHSKYKINKRLLLIYLIPSILYLLFSIICCSQADISILKKIFIPIMNLLNIFILLYYIILLKLSFQKSLKKKKQKKKKKSNPNQNGNHLRNKTEYIKDQDENVSNYMMSQSNNEKKKYESRHYKIKTKTQRINVFIKKNWNKIFATISLLFGLSVIILSVVQVFVLKQNSLPDWIFMFLLITMILGFSTLHVRSLPDMSRHTFIVLLIVVIFLVFLFPILSQSNGAAQANGNIQGNYPWCDFMNDTGRLDIFAVSSLAYASYQVGLDSFDEKLNISLPSDWVNWPITKNHEYPKWFSVYDPEENIHYIAIAGTQLDHWSTVLLDGYYWSAITSLQTADLIYPYLKLSSSRAISLILSILTQTVEIFYPSMNHFYNDVQDYTQKIIENVDPTNPPNIFITGHSLGGGIASIVSSSFDHDDLKKKNMLNKIKSITFNSPGIAYSRKKFSFDSDEKIILENINRNSIAVKAQYDLVGYIDKPQGMVQYIECLEKNPLHCHYLGSGLKVLWNGCGKEGIPPFLSS</sequence>
<comment type="caution">
    <text evidence="4">The sequence shown here is derived from an EMBL/GenBank/DDBJ whole genome shotgun (WGS) entry which is preliminary data.</text>
</comment>
<feature type="compositionally biased region" description="Acidic residues" evidence="1">
    <location>
        <begin position="192"/>
        <end position="219"/>
    </location>
</feature>
<feature type="transmembrane region" description="Helical" evidence="2">
    <location>
        <begin position="274"/>
        <end position="293"/>
    </location>
</feature>
<dbReference type="Pfam" id="PF01764">
    <property type="entry name" value="Lipase_3"/>
    <property type="match status" value="1"/>
</dbReference>
<feature type="domain" description="Fungal lipase-type" evidence="3">
    <location>
        <begin position="734"/>
        <end position="813"/>
    </location>
</feature>
<feature type="transmembrane region" description="Helical" evidence="2">
    <location>
        <begin position="305"/>
        <end position="327"/>
    </location>
</feature>
<dbReference type="AlphaFoldDB" id="A0AAV7Z3E2"/>
<feature type="region of interest" description="Disordered" evidence="1">
    <location>
        <begin position="443"/>
        <end position="462"/>
    </location>
</feature>
<evidence type="ECO:0000256" key="1">
    <source>
        <dbReference type="SAM" id="MobiDB-lite"/>
    </source>
</evidence>
<keyword evidence="2" id="KW-1133">Transmembrane helix</keyword>
<evidence type="ECO:0000259" key="3">
    <source>
        <dbReference type="Pfam" id="PF01764"/>
    </source>
</evidence>
<evidence type="ECO:0000256" key="2">
    <source>
        <dbReference type="SAM" id="Phobius"/>
    </source>
</evidence>
<dbReference type="GO" id="GO:0006629">
    <property type="term" value="P:lipid metabolic process"/>
    <property type="evidence" value="ECO:0007669"/>
    <property type="project" value="InterPro"/>
</dbReference>
<dbReference type="InterPro" id="IPR002921">
    <property type="entry name" value="Fungal_lipase-type"/>
</dbReference>
<organism evidence="4 5">
    <name type="scientific">Anaeramoeba flamelloides</name>
    <dbReference type="NCBI Taxonomy" id="1746091"/>
    <lineage>
        <taxon>Eukaryota</taxon>
        <taxon>Metamonada</taxon>
        <taxon>Anaeramoebidae</taxon>
        <taxon>Anaeramoeba</taxon>
    </lineage>
</organism>
<feature type="compositionally biased region" description="Basic and acidic residues" evidence="1">
    <location>
        <begin position="176"/>
        <end position="191"/>
    </location>
</feature>
<feature type="transmembrane region" description="Helical" evidence="2">
    <location>
        <begin position="383"/>
        <end position="406"/>
    </location>
</feature>
<keyword evidence="2" id="KW-0812">Transmembrane</keyword>
<feature type="transmembrane region" description="Helical" evidence="2">
    <location>
        <begin position="542"/>
        <end position="561"/>
    </location>
</feature>
<proteinExistence type="predicted"/>
<evidence type="ECO:0000313" key="4">
    <source>
        <dbReference type="EMBL" id="KAJ3436602.1"/>
    </source>
</evidence>
<feature type="transmembrane region" description="Helical" evidence="2">
    <location>
        <begin position="62"/>
        <end position="83"/>
    </location>
</feature>
<name>A0AAV7Z3E2_9EUKA</name>
<feature type="transmembrane region" description="Helical" evidence="2">
    <location>
        <begin position="12"/>
        <end position="42"/>
    </location>
</feature>
<feature type="region of interest" description="Disordered" evidence="1">
    <location>
        <begin position="152"/>
        <end position="220"/>
    </location>
</feature>
<dbReference type="SUPFAM" id="SSF53474">
    <property type="entry name" value="alpha/beta-Hydrolases"/>
    <property type="match status" value="1"/>
</dbReference>
<accession>A0AAV7Z3E2</accession>
<reference evidence="4" key="1">
    <citation type="submission" date="2022-08" db="EMBL/GenBank/DDBJ databases">
        <title>Novel sulphate-reducing endosymbionts in the free-living metamonad Anaeramoeba.</title>
        <authorList>
            <person name="Jerlstrom-Hultqvist J."/>
            <person name="Cepicka I."/>
            <person name="Gallot-Lavallee L."/>
            <person name="Salas-Leiva D."/>
            <person name="Curtis B.A."/>
            <person name="Zahonova K."/>
            <person name="Pipaliya S."/>
            <person name="Dacks J."/>
            <person name="Roger A.J."/>
        </authorList>
    </citation>
    <scope>NUCLEOTIDE SEQUENCE</scope>
    <source>
        <strain evidence="4">Busselton2</strain>
    </source>
</reference>
<dbReference type="Proteomes" id="UP001146793">
    <property type="component" value="Unassembled WGS sequence"/>
</dbReference>